<reference evidence="1" key="1">
    <citation type="journal article" date="2022" name="Mol. Ecol. Resour.">
        <title>The complete and closed genome of the facultative generalist Candidatus Endoriftia persephone from deep-sea hydrothermal vents.</title>
        <authorList>
            <person name="de Oliveira A.L."/>
            <person name="Srivastava A."/>
            <person name="Espada-Hinojosa S."/>
            <person name="Bright M."/>
        </authorList>
    </citation>
    <scope>NUCLEOTIDE SEQUENCE</scope>
    <source>
        <strain evidence="1">Tica-EPR-9o50.N</strain>
    </source>
</reference>
<keyword evidence="2" id="KW-1185">Reference proteome</keyword>
<organism evidence="1 2">
    <name type="scientific">Candidatus Endoriftia persephonae</name>
    <dbReference type="NCBI Taxonomy" id="393765"/>
    <lineage>
        <taxon>Bacteria</taxon>
        <taxon>Pseudomonadati</taxon>
        <taxon>Pseudomonadota</taxon>
        <taxon>Gammaproteobacteria</taxon>
        <taxon>Chromatiales</taxon>
        <taxon>Sedimenticolaceae</taxon>
        <taxon>Candidatus Endoriftia</taxon>
    </lineage>
</organism>
<evidence type="ECO:0000313" key="1">
    <source>
        <dbReference type="EMBL" id="USF89193.1"/>
    </source>
</evidence>
<evidence type="ECO:0000313" key="2">
    <source>
        <dbReference type="Proteomes" id="UP001056649"/>
    </source>
</evidence>
<dbReference type="Proteomes" id="UP001056649">
    <property type="component" value="Chromosome"/>
</dbReference>
<dbReference type="RefSeq" id="WP_240991557.1">
    <property type="nucleotide sequence ID" value="NZ_CP090569.1"/>
</dbReference>
<dbReference type="EMBL" id="CP090569">
    <property type="protein sequence ID" value="USF89193.1"/>
    <property type="molecule type" value="Genomic_DNA"/>
</dbReference>
<dbReference type="KEGG" id="eps:L0Y14_02765"/>
<name>A0A9J7A2T4_9GAMM</name>
<sequence>MECVVVHEVLHLLERHHNNRFRR</sequence>
<proteinExistence type="predicted"/>
<protein>
    <submittedName>
        <fullName evidence="1">M48 family metallopeptidase</fullName>
    </submittedName>
</protein>
<dbReference type="AlphaFoldDB" id="A0A9J7A2T4"/>
<accession>A0A9J7A2T4</accession>
<gene>
    <name evidence="1" type="ORF">L0Y14_02765</name>
</gene>